<evidence type="ECO:0000313" key="1">
    <source>
        <dbReference type="EMBL" id="PLW50577.1"/>
    </source>
</evidence>
<reference evidence="1 2" key="1">
    <citation type="submission" date="2017-11" db="EMBL/GenBank/DDBJ databases">
        <title>De novo assembly and phasing of dikaryotic genomes from two isolates of Puccinia coronata f. sp. avenae, the causal agent of oat crown rust.</title>
        <authorList>
            <person name="Miller M.E."/>
            <person name="Zhang Y."/>
            <person name="Omidvar V."/>
            <person name="Sperschneider J."/>
            <person name="Schwessinger B."/>
            <person name="Raley C."/>
            <person name="Palmer J.M."/>
            <person name="Garnica D."/>
            <person name="Upadhyaya N."/>
            <person name="Rathjen J."/>
            <person name="Taylor J.M."/>
            <person name="Park R.F."/>
            <person name="Dodds P.N."/>
            <person name="Hirsch C.D."/>
            <person name="Kianian S.F."/>
            <person name="Figueroa M."/>
        </authorList>
    </citation>
    <scope>NUCLEOTIDE SEQUENCE [LARGE SCALE GENOMIC DNA]</scope>
    <source>
        <strain evidence="1">12SD80</strain>
    </source>
</reference>
<comment type="caution">
    <text evidence="1">The sequence shown here is derived from an EMBL/GenBank/DDBJ whole genome shotgun (WGS) entry which is preliminary data.</text>
</comment>
<dbReference type="Proteomes" id="UP000235392">
    <property type="component" value="Unassembled WGS sequence"/>
</dbReference>
<dbReference type="AlphaFoldDB" id="A0A2N5VKS0"/>
<evidence type="ECO:0000313" key="2">
    <source>
        <dbReference type="Proteomes" id="UP000235392"/>
    </source>
</evidence>
<accession>A0A2N5VKS0</accession>
<organism evidence="1 2">
    <name type="scientific">Puccinia coronata f. sp. avenae</name>
    <dbReference type="NCBI Taxonomy" id="200324"/>
    <lineage>
        <taxon>Eukaryota</taxon>
        <taxon>Fungi</taxon>
        <taxon>Dikarya</taxon>
        <taxon>Basidiomycota</taxon>
        <taxon>Pucciniomycotina</taxon>
        <taxon>Pucciniomycetes</taxon>
        <taxon>Pucciniales</taxon>
        <taxon>Pucciniaceae</taxon>
        <taxon>Puccinia</taxon>
    </lineage>
</organism>
<proteinExistence type="predicted"/>
<name>A0A2N5VKS0_9BASI</name>
<gene>
    <name evidence="1" type="ORF">PCASD_01502</name>
</gene>
<sequence length="406" mass="46319">MANISELPQEILDLIFQYIIAASRPTRGRPWVHHHGVVLYRAGPLRLVCRTWADWLYQHHLYHSLSFSSTSQSLAFIDHLQTRSRTFPRPHCENLRVANIWTCDQDVPQFRPQLDKINSEILESFIEVFSSSITTLHLHFMHFFTPPTQTIKAIGRVKNLNDLKLNLYLITRSASEVTAEESACFNSLMMEAQGLKTLQLSFPVPLPYNPDQITGTQYPSITHLEVDTFYEFDSNATVGVLKALKRSLKLLSIRDPDPFIDDDEDEDERGGQALLSVDEKLAETIQGLAVHFAPSLCPILHLNFPKLRVVVIQGFERSFSILRWLGKFSQAPPIGIIAIRSEAEVDLAEIMLDAFSMLPRLRKLVFIDTTPEYSPSPIHLAACEAHHVECIYLWHDDLGEIRKLLL</sequence>
<protein>
    <submittedName>
        <fullName evidence="1">Uncharacterized protein</fullName>
    </submittedName>
</protein>
<dbReference type="EMBL" id="PGCI01000010">
    <property type="protein sequence ID" value="PLW50577.1"/>
    <property type="molecule type" value="Genomic_DNA"/>
</dbReference>